<dbReference type="EMBL" id="AP022588">
    <property type="protein sequence ID" value="BBY28254.1"/>
    <property type="molecule type" value="Genomic_DNA"/>
</dbReference>
<feature type="transmembrane region" description="Helical" evidence="7">
    <location>
        <begin position="290"/>
        <end position="309"/>
    </location>
</feature>
<proteinExistence type="inferred from homology"/>
<comment type="similarity">
    <text evidence="2">Belongs to the resistance-nodulation-cell division (RND) (TC 2.A.6) family. MmpL subfamily.</text>
</comment>
<keyword evidence="4 7" id="KW-0812">Transmembrane</keyword>
<feature type="transmembrane region" description="Helical" evidence="7">
    <location>
        <begin position="532"/>
        <end position="554"/>
    </location>
</feature>
<evidence type="ECO:0000256" key="2">
    <source>
        <dbReference type="ARBA" id="ARBA00010157"/>
    </source>
</evidence>
<dbReference type="SUPFAM" id="SSF82866">
    <property type="entry name" value="Multidrug efflux transporter AcrB transmembrane domain"/>
    <property type="match status" value="2"/>
</dbReference>
<protein>
    <submittedName>
        <fullName evidence="9">Membrane protein</fullName>
    </submittedName>
</protein>
<evidence type="ECO:0000256" key="5">
    <source>
        <dbReference type="ARBA" id="ARBA00022989"/>
    </source>
</evidence>
<dbReference type="PANTHER" id="PTHR33406">
    <property type="entry name" value="MEMBRANE PROTEIN MJ1562-RELATED"/>
    <property type="match status" value="1"/>
</dbReference>
<evidence type="ECO:0000256" key="1">
    <source>
        <dbReference type="ARBA" id="ARBA00004651"/>
    </source>
</evidence>
<sequence>MNRSTESRLPLLQRIGEHAMAAPRRFLVLAALLTVAAGIVGLPVVTKLCACGFEDPTSESAQASQLLVDRFGQGSAQLLLVVTAPGGYRSATGVATRIVDELERSPHVATVTSAWTAPPPATAELVSTDGRSGLIVAGITGGESRSPTYAQDLADQLAGDRNGVSVRAGGSAMVNAQITAQSQHDLLVMESLAIPLSFVVLVLVFGGLLTAAVPVAVGAVSVIGAMAVLRGVALVTDVSIFALNLSAALGLALAIDYTLLMISRYRDELADGATRDAALLRMMTTAGRTVLFSATIVALSMAMMAVFPMHFLKSFAYAGVATVAFAAAAALIVTPAALALIGDRLDAYDVRRLLGRKKAARQPIERTFLYRWTTVVSRRSIPIGLAVVAAMLLLGAPFLGVTWGFPDDRVLPSTASAHQVGDQLRENFSSNSATAVTVVVPDASSLTPAEFDRYAADLSRVPAVADVSPPTITDGSAFLTVTSTAPLFSDESQDQLDAIHEVAGPGGRAALLTGTAQVNADSVDAITSRLPVVLGLIAVVMFVLLFLLTGSVVIPLKALVLNTLSLTAAFGAMVWIFQDGHLAGLGTTSTGTLVANIPVLLFCIAFGLSMDYEVFLVSRIREYWLSSTSTGSAHARSDEAVALGIARTGRVVTAAAVIMSISFAALIAAEVSFMRMFGLGLTLAVLADATLIRMALMPAFMHLMGEWNWWAPRPLVRLHARFGLDHGDGPDGPRFHGVHDDVTSATTVKE</sequence>
<evidence type="ECO:0000256" key="6">
    <source>
        <dbReference type="ARBA" id="ARBA00023136"/>
    </source>
</evidence>
<evidence type="ECO:0000256" key="4">
    <source>
        <dbReference type="ARBA" id="ARBA00022692"/>
    </source>
</evidence>
<comment type="subcellular location">
    <subcellularLocation>
        <location evidence="1">Cell membrane</location>
        <topology evidence="1">Multi-pass membrane protein</topology>
    </subcellularLocation>
</comment>
<dbReference type="Gene3D" id="1.20.1640.10">
    <property type="entry name" value="Multidrug efflux transporter AcrB transmembrane domain"/>
    <property type="match status" value="2"/>
</dbReference>
<accession>A0A7I7QPM7</accession>
<reference evidence="9 10" key="1">
    <citation type="journal article" date="2019" name="Emerg. Microbes Infect.">
        <title>Comprehensive subspecies identification of 175 nontuberculous mycobacteria species based on 7547 genomic profiles.</title>
        <authorList>
            <person name="Matsumoto Y."/>
            <person name="Kinjo T."/>
            <person name="Motooka D."/>
            <person name="Nabeya D."/>
            <person name="Jung N."/>
            <person name="Uechi K."/>
            <person name="Horii T."/>
            <person name="Iida T."/>
            <person name="Fujita J."/>
            <person name="Nakamura S."/>
        </authorList>
    </citation>
    <scope>NUCLEOTIDE SEQUENCE [LARGE SCALE GENOMIC DNA]</scope>
    <source>
        <strain evidence="9 10">JCM 17899</strain>
    </source>
</reference>
<feature type="transmembrane region" description="Helical" evidence="7">
    <location>
        <begin position="559"/>
        <end position="577"/>
    </location>
</feature>
<feature type="transmembrane region" description="Helical" evidence="7">
    <location>
        <begin position="238"/>
        <end position="260"/>
    </location>
</feature>
<evidence type="ECO:0000313" key="9">
    <source>
        <dbReference type="EMBL" id="BBY28254.1"/>
    </source>
</evidence>
<dbReference type="InterPro" id="IPR000731">
    <property type="entry name" value="SSD"/>
</dbReference>
<evidence type="ECO:0000256" key="3">
    <source>
        <dbReference type="ARBA" id="ARBA00022475"/>
    </source>
</evidence>
<feature type="transmembrane region" description="Helical" evidence="7">
    <location>
        <begin position="651"/>
        <end position="669"/>
    </location>
</feature>
<feature type="transmembrane region" description="Helical" evidence="7">
    <location>
        <begin position="597"/>
        <end position="617"/>
    </location>
</feature>
<name>A0A7I7QPM7_9MYCO</name>
<evidence type="ECO:0000259" key="8">
    <source>
        <dbReference type="PROSITE" id="PS50156"/>
    </source>
</evidence>
<keyword evidence="5 7" id="KW-1133">Transmembrane helix</keyword>
<dbReference type="Proteomes" id="UP000467193">
    <property type="component" value="Chromosome"/>
</dbReference>
<dbReference type="InterPro" id="IPR004869">
    <property type="entry name" value="MMPL_dom"/>
</dbReference>
<dbReference type="PROSITE" id="PS50156">
    <property type="entry name" value="SSD"/>
    <property type="match status" value="1"/>
</dbReference>
<dbReference type="PANTHER" id="PTHR33406:SF11">
    <property type="entry name" value="MEMBRANE PROTEIN SCO6666-RELATED"/>
    <property type="match status" value="1"/>
</dbReference>
<dbReference type="Pfam" id="PF03176">
    <property type="entry name" value="MMPL"/>
    <property type="match status" value="2"/>
</dbReference>
<organism evidence="9 10">
    <name type="scientific">Mycolicibacterium sediminis</name>
    <dbReference type="NCBI Taxonomy" id="1286180"/>
    <lineage>
        <taxon>Bacteria</taxon>
        <taxon>Bacillati</taxon>
        <taxon>Actinomycetota</taxon>
        <taxon>Actinomycetes</taxon>
        <taxon>Mycobacteriales</taxon>
        <taxon>Mycobacteriaceae</taxon>
        <taxon>Mycolicibacterium</taxon>
    </lineage>
</organism>
<dbReference type="AlphaFoldDB" id="A0A7I7QPM7"/>
<keyword evidence="6 7" id="KW-0472">Membrane</keyword>
<keyword evidence="3" id="KW-1003">Cell membrane</keyword>
<evidence type="ECO:0000313" key="10">
    <source>
        <dbReference type="Proteomes" id="UP000467193"/>
    </source>
</evidence>
<gene>
    <name evidence="9" type="ORF">MSEDJ_23500</name>
</gene>
<dbReference type="KEGG" id="msei:MSEDJ_23500"/>
<feature type="transmembrane region" description="Helical" evidence="7">
    <location>
        <begin position="315"/>
        <end position="342"/>
    </location>
</feature>
<feature type="transmembrane region" description="Helical" evidence="7">
    <location>
        <begin position="381"/>
        <end position="405"/>
    </location>
</feature>
<dbReference type="GO" id="GO:0005886">
    <property type="term" value="C:plasma membrane"/>
    <property type="evidence" value="ECO:0007669"/>
    <property type="project" value="UniProtKB-SubCell"/>
</dbReference>
<dbReference type="InterPro" id="IPR050545">
    <property type="entry name" value="Mycobact_MmpL"/>
</dbReference>
<feature type="domain" description="SSD" evidence="8">
    <location>
        <begin position="249"/>
        <end position="340"/>
    </location>
</feature>
<evidence type="ECO:0000256" key="7">
    <source>
        <dbReference type="SAM" id="Phobius"/>
    </source>
</evidence>
<keyword evidence="10" id="KW-1185">Reference proteome</keyword>